<dbReference type="Proteomes" id="UP000584374">
    <property type="component" value="Unassembled WGS sequence"/>
</dbReference>
<evidence type="ECO:0000313" key="2">
    <source>
        <dbReference type="Proteomes" id="UP000584374"/>
    </source>
</evidence>
<keyword evidence="2" id="KW-1185">Reference proteome</keyword>
<dbReference type="AlphaFoldDB" id="A0A840Q9K3"/>
<proteinExistence type="predicted"/>
<dbReference type="RefSeq" id="WP_184724289.1">
    <property type="nucleotide sequence ID" value="NZ_JACHIW010000001.1"/>
</dbReference>
<accession>A0A840Q9K3</accession>
<organism evidence="1 2">
    <name type="scientific">Saccharopolyspora phatthalungensis</name>
    <dbReference type="NCBI Taxonomy" id="664693"/>
    <lineage>
        <taxon>Bacteria</taxon>
        <taxon>Bacillati</taxon>
        <taxon>Actinomycetota</taxon>
        <taxon>Actinomycetes</taxon>
        <taxon>Pseudonocardiales</taxon>
        <taxon>Pseudonocardiaceae</taxon>
        <taxon>Saccharopolyspora</taxon>
    </lineage>
</organism>
<reference evidence="1 2" key="1">
    <citation type="submission" date="2020-08" db="EMBL/GenBank/DDBJ databases">
        <title>Sequencing the genomes of 1000 actinobacteria strains.</title>
        <authorList>
            <person name="Klenk H.-P."/>
        </authorList>
    </citation>
    <scope>NUCLEOTIDE SEQUENCE [LARGE SCALE GENOMIC DNA]</scope>
    <source>
        <strain evidence="1 2">DSM 45584</strain>
    </source>
</reference>
<dbReference type="EMBL" id="JACHIW010000001">
    <property type="protein sequence ID" value="MBB5153473.1"/>
    <property type="molecule type" value="Genomic_DNA"/>
</dbReference>
<protein>
    <submittedName>
        <fullName evidence="1">Uncharacterized protein</fullName>
    </submittedName>
</protein>
<evidence type="ECO:0000313" key="1">
    <source>
        <dbReference type="EMBL" id="MBB5153473.1"/>
    </source>
</evidence>
<comment type="caution">
    <text evidence="1">The sequence shown here is derived from an EMBL/GenBank/DDBJ whole genome shotgun (WGS) entry which is preliminary data.</text>
</comment>
<gene>
    <name evidence="1" type="ORF">BJ970_001007</name>
</gene>
<name>A0A840Q9K3_9PSEU</name>
<sequence>MFVHAYVDESYDLTIGSYILTASIVDLTDAEEIRCTLRELHAGHGKLHSCCG</sequence>